<dbReference type="EMBL" id="PKSM01000297">
    <property type="protein sequence ID" value="POV98503.1"/>
    <property type="molecule type" value="Genomic_DNA"/>
</dbReference>
<dbReference type="VEuPathDB" id="FungiDB:PSTT_06871"/>
<reference evidence="2" key="2">
    <citation type="journal article" date="2018" name="BMC Genomics">
        <title>Genomic insights into host adaptation between the wheat stripe rust pathogen (Puccinia striiformis f. sp. tritici) and the barley stripe rust pathogen (Puccinia striiformis f. sp. hordei).</title>
        <authorList>
            <person name="Xia C."/>
            <person name="Wang M."/>
            <person name="Yin C."/>
            <person name="Cornejo O.E."/>
            <person name="Hulbert S.H."/>
            <person name="Chen X."/>
        </authorList>
    </citation>
    <scope>NUCLEOTIDE SEQUENCE [LARGE SCALE GENOMIC DNA]</scope>
    <source>
        <strain evidence="2">93TX-2</strain>
    </source>
</reference>
<reference evidence="2" key="3">
    <citation type="journal article" date="2018" name="Mol. Plant Microbe Interact.">
        <title>Genome sequence resources for the wheat stripe rust pathogen (Puccinia striiformis f. sp. tritici) and the barley stripe rust pathogen (Puccinia striiformis f. sp. hordei).</title>
        <authorList>
            <person name="Xia C."/>
            <person name="Wang M."/>
            <person name="Yin C."/>
            <person name="Cornejo O.E."/>
            <person name="Hulbert S.H."/>
            <person name="Chen X."/>
        </authorList>
    </citation>
    <scope>NUCLEOTIDE SEQUENCE [LARGE SCALE GENOMIC DNA]</scope>
    <source>
        <strain evidence="2">93TX-2</strain>
    </source>
</reference>
<reference evidence="1 2" key="1">
    <citation type="submission" date="2017-12" db="EMBL/GenBank/DDBJ databases">
        <title>Gene loss provides genomic basis for host adaptation in cereal stripe rust fungi.</title>
        <authorList>
            <person name="Xia C."/>
        </authorList>
    </citation>
    <scope>NUCLEOTIDE SEQUENCE [LARGE SCALE GENOMIC DNA]</scope>
    <source>
        <strain evidence="1 2">93TX-2</strain>
    </source>
</reference>
<proteinExistence type="predicted"/>
<organism evidence="1 2">
    <name type="scientific">Puccinia striiformis</name>
    <dbReference type="NCBI Taxonomy" id="27350"/>
    <lineage>
        <taxon>Eukaryota</taxon>
        <taxon>Fungi</taxon>
        <taxon>Dikarya</taxon>
        <taxon>Basidiomycota</taxon>
        <taxon>Pucciniomycotina</taxon>
        <taxon>Pucciniomycetes</taxon>
        <taxon>Pucciniales</taxon>
        <taxon>Pucciniaceae</taxon>
        <taxon>Puccinia</taxon>
    </lineage>
</organism>
<name>A0A2S4UMH4_9BASI</name>
<evidence type="ECO:0000313" key="2">
    <source>
        <dbReference type="Proteomes" id="UP000238274"/>
    </source>
</evidence>
<protein>
    <submittedName>
        <fullName evidence="1">Uncharacterized protein</fullName>
    </submittedName>
</protein>
<dbReference type="AlphaFoldDB" id="A0A2S4UMH4"/>
<dbReference type="VEuPathDB" id="FungiDB:PSHT_13991"/>
<evidence type="ECO:0000313" key="1">
    <source>
        <dbReference type="EMBL" id="POV98503.1"/>
    </source>
</evidence>
<accession>A0A2S4UMH4</accession>
<comment type="caution">
    <text evidence="1">The sequence shown here is derived from an EMBL/GenBank/DDBJ whole genome shotgun (WGS) entry which is preliminary data.</text>
</comment>
<sequence length="190" mass="20172">MTLPLTSTSHDPAKLSVITQDSASCSRVDYKRTAAHPSNPFRSPNHQTKPSYYCVRSVNSINPALQKPQDLPVDSSNSSKFYSYPLAEDTMLVNLYFASLLAACVALAASSKVERRGNSAISIKRGSGSGPIVQLGGGGSLNGVVHARRQGQFEPTKRAPLGPQFGGSNTRLVASPFLLASWAILLGLLA</sequence>
<dbReference type="Proteomes" id="UP000238274">
    <property type="component" value="Unassembled WGS sequence"/>
</dbReference>
<gene>
    <name evidence="1" type="ORF">PSHT_13991</name>
</gene>
<keyword evidence="2" id="KW-1185">Reference proteome</keyword>